<evidence type="ECO:0000313" key="5">
    <source>
        <dbReference type="Proteomes" id="UP000786811"/>
    </source>
</evidence>
<dbReference type="AlphaFoldDB" id="A0A8J2MFA3"/>
<proteinExistence type="predicted"/>
<dbReference type="PROSITE" id="PS50088">
    <property type="entry name" value="ANK_REPEAT"/>
    <property type="match status" value="7"/>
</dbReference>
<dbReference type="PANTHER" id="PTHR24198">
    <property type="entry name" value="ANKYRIN REPEAT AND PROTEIN KINASE DOMAIN-CONTAINING PROTEIN"/>
    <property type="match status" value="1"/>
</dbReference>
<feature type="repeat" description="ANK" evidence="3">
    <location>
        <begin position="443"/>
        <end position="476"/>
    </location>
</feature>
<gene>
    <name evidence="4" type="ORF">HICCMSTLAB_LOCUS4928</name>
</gene>
<feature type="repeat" description="ANK" evidence="3">
    <location>
        <begin position="46"/>
        <end position="78"/>
    </location>
</feature>
<dbReference type="Proteomes" id="UP000786811">
    <property type="component" value="Unassembled WGS sequence"/>
</dbReference>
<feature type="repeat" description="ANK" evidence="3">
    <location>
        <begin position="279"/>
        <end position="311"/>
    </location>
</feature>
<name>A0A8J2MFA3_COTCN</name>
<feature type="repeat" description="ANK" evidence="3">
    <location>
        <begin position="246"/>
        <end position="278"/>
    </location>
</feature>
<feature type="repeat" description="ANK" evidence="3">
    <location>
        <begin position="410"/>
        <end position="436"/>
    </location>
</feature>
<dbReference type="InterPro" id="IPR002110">
    <property type="entry name" value="Ankyrin_rpt"/>
</dbReference>
<dbReference type="Gene3D" id="1.25.40.20">
    <property type="entry name" value="Ankyrin repeat-containing domain"/>
    <property type="match status" value="4"/>
</dbReference>
<organism evidence="4 5">
    <name type="scientific">Cotesia congregata</name>
    <name type="common">Parasitoid wasp</name>
    <name type="synonym">Apanteles congregatus</name>
    <dbReference type="NCBI Taxonomy" id="51543"/>
    <lineage>
        <taxon>Eukaryota</taxon>
        <taxon>Metazoa</taxon>
        <taxon>Ecdysozoa</taxon>
        <taxon>Arthropoda</taxon>
        <taxon>Hexapoda</taxon>
        <taxon>Insecta</taxon>
        <taxon>Pterygota</taxon>
        <taxon>Neoptera</taxon>
        <taxon>Endopterygota</taxon>
        <taxon>Hymenoptera</taxon>
        <taxon>Apocrita</taxon>
        <taxon>Ichneumonoidea</taxon>
        <taxon>Braconidae</taxon>
        <taxon>Microgastrinae</taxon>
        <taxon>Cotesia</taxon>
    </lineage>
</organism>
<dbReference type="PRINTS" id="PR01415">
    <property type="entry name" value="ANKYRIN"/>
</dbReference>
<evidence type="ECO:0000313" key="4">
    <source>
        <dbReference type="EMBL" id="CAG5088656.1"/>
    </source>
</evidence>
<accession>A0A8J2MFA3</accession>
<comment type="caution">
    <text evidence="4">The sequence shown here is derived from an EMBL/GenBank/DDBJ whole genome shotgun (WGS) entry which is preliminary data.</text>
</comment>
<evidence type="ECO:0000256" key="2">
    <source>
        <dbReference type="ARBA" id="ARBA00023043"/>
    </source>
</evidence>
<dbReference type="PANTHER" id="PTHR24198:SF165">
    <property type="entry name" value="ANKYRIN REPEAT-CONTAINING PROTEIN-RELATED"/>
    <property type="match status" value="1"/>
</dbReference>
<dbReference type="SUPFAM" id="SSF48403">
    <property type="entry name" value="Ankyrin repeat"/>
    <property type="match status" value="1"/>
</dbReference>
<sequence>MKRRKVSKKTSTKTKCDFLSAVFHGDKKKVLNYLKNNWDINIRTGRTSSLLYLAIKQKNFSLIELLLNNGAEINGALQTVGILEGYTGLHIASGDNDEKLVRYLISRGADVNFSAPDRGQPIHAAVYFQNINIVRILLENGADVNAKYSEKLYKKYLVGEKLSNDCYEEVNLLIRGIIKKNYGLVKLLIENGADLRECQKTVLLHAIESNSQEIVQLIINKVSSLCKKNIKLSEFINATYPSGKYSGYMCLHLACKNENPFSVSHLIQNGGNVNAIAEDGVQPIHLAILYPNVEIIKILLDNGAHIDALFKTHYYQNFPKLSEWVHSNNITLITHSIIYKNVNVVKLLLEYDVITKTSHRFIKNIIFYASASDNLEIIELILENLGKIFGKMSERIKSFVNNKYSQGCYSGYTPLHMACRNKNLSCVEFFIQNGADDFAQASDGAQAIHVAVIIPKNEEIIKLLLENGANVNAKFQFKNQRIKKSKPGAMV</sequence>
<dbReference type="Pfam" id="PF12796">
    <property type="entry name" value="Ank_2"/>
    <property type="match status" value="3"/>
</dbReference>
<reference evidence="4" key="1">
    <citation type="submission" date="2021-04" db="EMBL/GenBank/DDBJ databases">
        <authorList>
            <person name="Chebbi M.A.C M."/>
        </authorList>
    </citation>
    <scope>NUCLEOTIDE SEQUENCE</scope>
</reference>
<keyword evidence="2 3" id="KW-0040">ANK repeat</keyword>
<dbReference type="SMART" id="SM00248">
    <property type="entry name" value="ANK"/>
    <property type="match status" value="11"/>
</dbReference>
<dbReference type="EMBL" id="CAJNRD030001119">
    <property type="protein sequence ID" value="CAG5088656.1"/>
    <property type="molecule type" value="Genomic_DNA"/>
</dbReference>
<feature type="repeat" description="ANK" evidence="3">
    <location>
        <begin position="117"/>
        <end position="149"/>
    </location>
</feature>
<dbReference type="PROSITE" id="PS50297">
    <property type="entry name" value="ANK_REP_REGION"/>
    <property type="match status" value="6"/>
</dbReference>
<evidence type="ECO:0000256" key="1">
    <source>
        <dbReference type="ARBA" id="ARBA00022737"/>
    </source>
</evidence>
<evidence type="ECO:0000256" key="3">
    <source>
        <dbReference type="PROSITE-ProRule" id="PRU00023"/>
    </source>
</evidence>
<feature type="repeat" description="ANK" evidence="3">
    <location>
        <begin position="84"/>
        <end position="116"/>
    </location>
</feature>
<dbReference type="OrthoDB" id="8197096at2759"/>
<keyword evidence="5" id="KW-1185">Reference proteome</keyword>
<dbReference type="InterPro" id="IPR036770">
    <property type="entry name" value="Ankyrin_rpt-contain_sf"/>
</dbReference>
<protein>
    <submittedName>
        <fullName evidence="4">Similar to Ank2: Ankyrin-2 (Mus musculus)</fullName>
    </submittedName>
</protein>
<keyword evidence="1" id="KW-0677">Repeat</keyword>